<accession>A0AAV7JPK1</accession>
<proteinExistence type="predicted"/>
<protein>
    <submittedName>
        <fullName evidence="1">Uncharacterized protein</fullName>
    </submittedName>
</protein>
<dbReference type="Proteomes" id="UP001165289">
    <property type="component" value="Unassembled WGS sequence"/>
</dbReference>
<reference evidence="1 2" key="1">
    <citation type="journal article" date="2023" name="BMC Biol.">
        <title>The compact genome of the sponge Oopsacas minuta (Hexactinellida) is lacking key metazoan core genes.</title>
        <authorList>
            <person name="Santini S."/>
            <person name="Schenkelaars Q."/>
            <person name="Jourda C."/>
            <person name="Duchesne M."/>
            <person name="Belahbib H."/>
            <person name="Rocher C."/>
            <person name="Selva M."/>
            <person name="Riesgo A."/>
            <person name="Vervoort M."/>
            <person name="Leys S.P."/>
            <person name="Kodjabachian L."/>
            <person name="Le Bivic A."/>
            <person name="Borchiellini C."/>
            <person name="Claverie J.M."/>
            <person name="Renard E."/>
        </authorList>
    </citation>
    <scope>NUCLEOTIDE SEQUENCE [LARGE SCALE GENOMIC DNA]</scope>
    <source>
        <strain evidence="1">SPO-2</strain>
    </source>
</reference>
<evidence type="ECO:0000313" key="2">
    <source>
        <dbReference type="Proteomes" id="UP001165289"/>
    </source>
</evidence>
<gene>
    <name evidence="1" type="ORF">LOD99_7823</name>
</gene>
<sequence length="253" mass="28256">MIDLTMAYDEELEFLSFNTTGTNISVAKTVNASKENQFTHSYILPGPEPFQLFVRIISTMLYQNIADEPLNQDIRVILITLPSQSSNSCSIFLEVVNLADPPIIDSIQNYRVNYFEDSVQSLLLFDNNISISDQDNSFLVQATINITNQPTDIEDALFSPINPDFIVNGNGTRQLNASAISDQLPHEAFLNFVGGVSFRSKDQAPYILREITLFFTEFPTNRGIQSNSIVTSVNIIPVNDQPRIIGEGNFFSA</sequence>
<name>A0AAV7JPK1_9METZ</name>
<organism evidence="1 2">
    <name type="scientific">Oopsacas minuta</name>
    <dbReference type="NCBI Taxonomy" id="111878"/>
    <lineage>
        <taxon>Eukaryota</taxon>
        <taxon>Metazoa</taxon>
        <taxon>Porifera</taxon>
        <taxon>Hexactinellida</taxon>
        <taxon>Hexasterophora</taxon>
        <taxon>Lyssacinosida</taxon>
        <taxon>Leucopsacidae</taxon>
        <taxon>Oopsacas</taxon>
    </lineage>
</organism>
<keyword evidence="2" id="KW-1185">Reference proteome</keyword>
<evidence type="ECO:0000313" key="1">
    <source>
        <dbReference type="EMBL" id="KAI6650772.1"/>
    </source>
</evidence>
<dbReference type="EMBL" id="JAKMXF010000310">
    <property type="protein sequence ID" value="KAI6650772.1"/>
    <property type="molecule type" value="Genomic_DNA"/>
</dbReference>
<dbReference type="AlphaFoldDB" id="A0AAV7JPK1"/>
<comment type="caution">
    <text evidence="1">The sequence shown here is derived from an EMBL/GenBank/DDBJ whole genome shotgun (WGS) entry which is preliminary data.</text>
</comment>